<proteinExistence type="predicted"/>
<dbReference type="AlphaFoldDB" id="A0A7J6L2Y4"/>
<dbReference type="InterPro" id="IPR000571">
    <property type="entry name" value="Znf_CCCH"/>
</dbReference>
<sequence length="251" mass="27374">KTTMCDKWLVDSCPLSSTECRFAHGMEDLRSIHVASTRSQTTTAASPTPMFDYHRREVMTPMAGPSPVVGKMQGSARFTATPPSMTRYPSGRDSYFGCSTPFPPGLKIDHDPPTPESESVDALTQLVGTLQRQHTQLQALVIAQQAQILYHHQQQALQQAYMSITSPAAIAAASLFGVHTNCGFNDGKFQQNPTTPAVSRTLPFDTPLDSRGNNVMASGSLSPFSERHPQMTPCNEKAGEKVTILLSEEFD</sequence>
<evidence type="ECO:0000313" key="4">
    <source>
        <dbReference type="Proteomes" id="UP000591131"/>
    </source>
</evidence>
<keyword evidence="1" id="KW-0863">Zinc-finger</keyword>
<feature type="non-terminal residue" evidence="3">
    <location>
        <position position="251"/>
    </location>
</feature>
<dbReference type="Proteomes" id="UP000591131">
    <property type="component" value="Unassembled WGS sequence"/>
</dbReference>
<feature type="domain" description="C3H1-type" evidence="2">
    <location>
        <begin position="1"/>
        <end position="27"/>
    </location>
</feature>
<feature type="zinc finger region" description="C3H1-type" evidence="1">
    <location>
        <begin position="1"/>
        <end position="27"/>
    </location>
</feature>
<comment type="caution">
    <text evidence="3">The sequence shown here is derived from an EMBL/GenBank/DDBJ whole genome shotgun (WGS) entry which is preliminary data.</text>
</comment>
<name>A0A7J6L2Y4_PERCH</name>
<reference evidence="3 4" key="1">
    <citation type="submission" date="2020-04" db="EMBL/GenBank/DDBJ databases">
        <title>Perkinsus chesapeaki whole genome sequence.</title>
        <authorList>
            <person name="Bogema D.R."/>
        </authorList>
    </citation>
    <scope>NUCLEOTIDE SEQUENCE [LARGE SCALE GENOMIC DNA]</scope>
    <source>
        <strain evidence="3">ATCC PRA-425</strain>
    </source>
</reference>
<evidence type="ECO:0000313" key="3">
    <source>
        <dbReference type="EMBL" id="KAF4653006.1"/>
    </source>
</evidence>
<protein>
    <recommendedName>
        <fullName evidence="2">C3H1-type domain-containing protein</fullName>
    </recommendedName>
</protein>
<accession>A0A7J6L2Y4</accession>
<gene>
    <name evidence="3" type="ORF">FOL47_010760</name>
</gene>
<dbReference type="GO" id="GO:0008270">
    <property type="term" value="F:zinc ion binding"/>
    <property type="evidence" value="ECO:0007669"/>
    <property type="project" value="UniProtKB-KW"/>
</dbReference>
<dbReference type="Gene3D" id="4.10.1000.10">
    <property type="entry name" value="Zinc finger, CCCH-type"/>
    <property type="match status" value="1"/>
</dbReference>
<keyword evidence="1" id="KW-0479">Metal-binding</keyword>
<keyword evidence="4" id="KW-1185">Reference proteome</keyword>
<dbReference type="EMBL" id="JAAPAO010000862">
    <property type="protein sequence ID" value="KAF4653006.1"/>
    <property type="molecule type" value="Genomic_DNA"/>
</dbReference>
<evidence type="ECO:0000256" key="1">
    <source>
        <dbReference type="PROSITE-ProRule" id="PRU00723"/>
    </source>
</evidence>
<organism evidence="3 4">
    <name type="scientific">Perkinsus chesapeaki</name>
    <name type="common">Clam parasite</name>
    <name type="synonym">Perkinsus andrewsi</name>
    <dbReference type="NCBI Taxonomy" id="330153"/>
    <lineage>
        <taxon>Eukaryota</taxon>
        <taxon>Sar</taxon>
        <taxon>Alveolata</taxon>
        <taxon>Perkinsozoa</taxon>
        <taxon>Perkinsea</taxon>
        <taxon>Perkinsida</taxon>
        <taxon>Perkinsidae</taxon>
        <taxon>Perkinsus</taxon>
    </lineage>
</organism>
<evidence type="ECO:0000259" key="2">
    <source>
        <dbReference type="PROSITE" id="PS50103"/>
    </source>
</evidence>
<keyword evidence="1" id="KW-0862">Zinc</keyword>
<dbReference type="PROSITE" id="PS50103">
    <property type="entry name" value="ZF_C3H1"/>
    <property type="match status" value="1"/>
</dbReference>